<sequence>MAGKSSGQSASINLLNTIIGAGILAMPYALKADGILLGIFVIAFSACTSSFGLYLQGKCCKYVNDGEDASFFALSQLTYPMLSVVFDLAIAVKCFGVGISYLVVIGDLMPKIIESLINEDYLIAHSVLLERNFWITLFMIVIVVPLSFLKKLDSLKYASMIALSSVVYLVVLVVMHFWKDDIINKGPVRFIEPYSATSVFQSFPIFVFSYTCHQNMFSLVNELSDQSGRNINKVISMSIGIACALYILVGVTGYLSFGDNVEPNVIVGYSHSLSSTVGRIAIVILVMLSYPLQCHPARSSINHIIHYFQNFKEISRRPSIATIKSKRSQSSNLSGSTPLMDSVSSPLLKSGALGTTPRSPSASSPAASNYVQTLRVASMSQPPLMQTVLNDNASSVLDMDDEYVEEGNIAVQPLKGKKFYILTTLILIFSYAIAISVTSLARVLAFVGSTGSTSISFILPGIFGYQLIGSEYYSLNGYDGMPVQDRVTRYMALGLSVWGILVMVICLSATIFLGATH</sequence>
<accession>A0A9P8TFZ6</accession>
<dbReference type="GO" id="GO:0015194">
    <property type="term" value="F:L-serine transmembrane transporter activity"/>
    <property type="evidence" value="ECO:0007669"/>
    <property type="project" value="TreeGrafter"/>
</dbReference>
<comment type="similarity">
    <text evidence="2">Belongs to the amino acid/polyamine transporter 2 family.</text>
</comment>
<feature type="transmembrane region" description="Helical" evidence="10">
    <location>
        <begin position="132"/>
        <end position="149"/>
    </location>
</feature>
<feature type="transmembrane region" description="Helical" evidence="10">
    <location>
        <begin position="12"/>
        <end position="29"/>
    </location>
</feature>
<dbReference type="PANTHER" id="PTHR22950">
    <property type="entry name" value="AMINO ACID TRANSPORTER"/>
    <property type="match status" value="1"/>
</dbReference>
<feature type="domain" description="Amino acid transporter transmembrane" evidence="11">
    <location>
        <begin position="4"/>
        <end position="504"/>
    </location>
</feature>
<dbReference type="GO" id="GO:0005290">
    <property type="term" value="F:L-histidine transmembrane transporter activity"/>
    <property type="evidence" value="ECO:0007669"/>
    <property type="project" value="TreeGrafter"/>
</dbReference>
<keyword evidence="13" id="KW-1185">Reference proteome</keyword>
<evidence type="ECO:0000256" key="6">
    <source>
        <dbReference type="ARBA" id="ARBA00022970"/>
    </source>
</evidence>
<dbReference type="Proteomes" id="UP000774326">
    <property type="component" value="Unassembled WGS sequence"/>
</dbReference>
<protein>
    <recommendedName>
        <fullName evidence="11">Amino acid transporter transmembrane domain-containing protein</fullName>
    </recommendedName>
</protein>
<evidence type="ECO:0000256" key="8">
    <source>
        <dbReference type="ARBA" id="ARBA00023136"/>
    </source>
</evidence>
<evidence type="ECO:0000256" key="2">
    <source>
        <dbReference type="ARBA" id="ARBA00008066"/>
    </source>
</evidence>
<feature type="compositionally biased region" description="Polar residues" evidence="9">
    <location>
        <begin position="328"/>
        <end position="344"/>
    </location>
</feature>
<comment type="caution">
    <text evidence="12">The sequence shown here is derived from an EMBL/GenBank/DDBJ whole genome shotgun (WGS) entry which is preliminary data.</text>
</comment>
<evidence type="ECO:0000256" key="9">
    <source>
        <dbReference type="SAM" id="MobiDB-lite"/>
    </source>
</evidence>
<dbReference type="GO" id="GO:0005313">
    <property type="term" value="F:L-glutamate transmembrane transporter activity"/>
    <property type="evidence" value="ECO:0007669"/>
    <property type="project" value="TreeGrafter"/>
</dbReference>
<keyword evidence="6" id="KW-0029">Amino-acid transport</keyword>
<evidence type="ECO:0000313" key="12">
    <source>
        <dbReference type="EMBL" id="KAH3678168.1"/>
    </source>
</evidence>
<feature type="transmembrane region" description="Helical" evidence="10">
    <location>
        <begin position="419"/>
        <end position="437"/>
    </location>
</feature>
<proteinExistence type="inferred from homology"/>
<evidence type="ECO:0000256" key="1">
    <source>
        <dbReference type="ARBA" id="ARBA00004128"/>
    </source>
</evidence>
<feature type="transmembrane region" description="Helical" evidence="10">
    <location>
        <begin position="161"/>
        <end position="178"/>
    </location>
</feature>
<keyword evidence="8 10" id="KW-0472">Membrane</keyword>
<dbReference type="GO" id="GO:0061459">
    <property type="term" value="F:L-arginine transmembrane transporter activity"/>
    <property type="evidence" value="ECO:0007669"/>
    <property type="project" value="TreeGrafter"/>
</dbReference>
<reference evidence="12" key="1">
    <citation type="journal article" date="2021" name="Open Biol.">
        <title>Shared evolutionary footprints suggest mitochondrial oxidative damage underlies multiple complex I losses in fungi.</title>
        <authorList>
            <person name="Schikora-Tamarit M.A."/>
            <person name="Marcet-Houben M."/>
            <person name="Nosek J."/>
            <person name="Gabaldon T."/>
        </authorList>
    </citation>
    <scope>NUCLEOTIDE SEQUENCE</scope>
    <source>
        <strain evidence="12">CBS2887</strain>
    </source>
</reference>
<feature type="transmembrane region" description="Helical" evidence="10">
    <location>
        <begin position="490"/>
        <end position="515"/>
    </location>
</feature>
<dbReference type="PANTHER" id="PTHR22950:SF678">
    <property type="entry name" value="VACUOLAR AMINO ACID TRANSPORTER 5-RELATED"/>
    <property type="match status" value="1"/>
</dbReference>
<evidence type="ECO:0000256" key="5">
    <source>
        <dbReference type="ARBA" id="ARBA00022692"/>
    </source>
</evidence>
<feature type="transmembrane region" description="Helical" evidence="10">
    <location>
        <begin position="443"/>
        <end position="469"/>
    </location>
</feature>
<evidence type="ECO:0000256" key="3">
    <source>
        <dbReference type="ARBA" id="ARBA00022448"/>
    </source>
</evidence>
<keyword evidence="5 10" id="KW-0812">Transmembrane</keyword>
<evidence type="ECO:0000256" key="7">
    <source>
        <dbReference type="ARBA" id="ARBA00022989"/>
    </source>
</evidence>
<feature type="transmembrane region" description="Helical" evidence="10">
    <location>
        <begin position="234"/>
        <end position="257"/>
    </location>
</feature>
<evidence type="ECO:0000256" key="4">
    <source>
        <dbReference type="ARBA" id="ARBA00022554"/>
    </source>
</evidence>
<dbReference type="GO" id="GO:0000329">
    <property type="term" value="C:fungal-type vacuole membrane"/>
    <property type="evidence" value="ECO:0007669"/>
    <property type="project" value="TreeGrafter"/>
</dbReference>
<evidence type="ECO:0000256" key="10">
    <source>
        <dbReference type="SAM" id="Phobius"/>
    </source>
</evidence>
<evidence type="ECO:0000259" key="11">
    <source>
        <dbReference type="Pfam" id="PF01490"/>
    </source>
</evidence>
<comment type="subcellular location">
    <subcellularLocation>
        <location evidence="1">Vacuole membrane</location>
        <topology evidence="1">Multi-pass membrane protein</topology>
    </subcellularLocation>
</comment>
<feature type="region of interest" description="Disordered" evidence="9">
    <location>
        <begin position="324"/>
        <end position="344"/>
    </location>
</feature>
<organism evidence="12 13">
    <name type="scientific">Wickerhamomyces pijperi</name>
    <name type="common">Yeast</name>
    <name type="synonym">Pichia pijperi</name>
    <dbReference type="NCBI Taxonomy" id="599730"/>
    <lineage>
        <taxon>Eukaryota</taxon>
        <taxon>Fungi</taxon>
        <taxon>Dikarya</taxon>
        <taxon>Ascomycota</taxon>
        <taxon>Saccharomycotina</taxon>
        <taxon>Saccharomycetes</taxon>
        <taxon>Phaffomycetales</taxon>
        <taxon>Wickerhamomycetaceae</taxon>
        <taxon>Wickerhamomyces</taxon>
    </lineage>
</organism>
<dbReference type="GO" id="GO:0015189">
    <property type="term" value="F:L-lysine transmembrane transporter activity"/>
    <property type="evidence" value="ECO:0007669"/>
    <property type="project" value="TreeGrafter"/>
</dbReference>
<name>A0A9P8TFZ6_WICPI</name>
<keyword evidence="3" id="KW-0813">Transport</keyword>
<feature type="transmembrane region" description="Helical" evidence="10">
    <location>
        <begin position="35"/>
        <end position="55"/>
    </location>
</feature>
<feature type="transmembrane region" description="Helical" evidence="10">
    <location>
        <begin position="269"/>
        <end position="290"/>
    </location>
</feature>
<gene>
    <name evidence="12" type="ORF">WICPIJ_008926</name>
</gene>
<dbReference type="GO" id="GO:0005302">
    <property type="term" value="F:L-tyrosine transmembrane transporter activity"/>
    <property type="evidence" value="ECO:0007669"/>
    <property type="project" value="TreeGrafter"/>
</dbReference>
<dbReference type="OrthoDB" id="438545at2759"/>
<dbReference type="AlphaFoldDB" id="A0A9P8TFZ6"/>
<dbReference type="InterPro" id="IPR013057">
    <property type="entry name" value="AA_transpt_TM"/>
</dbReference>
<dbReference type="EMBL" id="JAEUBG010005137">
    <property type="protein sequence ID" value="KAH3678168.1"/>
    <property type="molecule type" value="Genomic_DNA"/>
</dbReference>
<keyword evidence="4" id="KW-0926">Vacuole</keyword>
<dbReference type="Pfam" id="PF01490">
    <property type="entry name" value="Aa_trans"/>
    <property type="match status" value="1"/>
</dbReference>
<keyword evidence="7 10" id="KW-1133">Transmembrane helix</keyword>
<evidence type="ECO:0000313" key="13">
    <source>
        <dbReference type="Proteomes" id="UP000774326"/>
    </source>
</evidence>
<feature type="transmembrane region" description="Helical" evidence="10">
    <location>
        <begin position="84"/>
        <end position="105"/>
    </location>
</feature>
<reference evidence="12" key="2">
    <citation type="submission" date="2021-01" db="EMBL/GenBank/DDBJ databases">
        <authorList>
            <person name="Schikora-Tamarit M.A."/>
        </authorList>
    </citation>
    <scope>NUCLEOTIDE SEQUENCE</scope>
    <source>
        <strain evidence="12">CBS2887</strain>
    </source>
</reference>